<organism evidence="1 2">
    <name type="scientific">Zancudomyces culisetae</name>
    <name type="common">Gut fungus</name>
    <name type="synonym">Smittium culisetae</name>
    <dbReference type="NCBI Taxonomy" id="1213189"/>
    <lineage>
        <taxon>Eukaryota</taxon>
        <taxon>Fungi</taxon>
        <taxon>Fungi incertae sedis</taxon>
        <taxon>Zoopagomycota</taxon>
        <taxon>Kickxellomycotina</taxon>
        <taxon>Harpellomycetes</taxon>
        <taxon>Harpellales</taxon>
        <taxon>Legeriomycetaceae</taxon>
        <taxon>Zancudomyces</taxon>
    </lineage>
</organism>
<dbReference type="InterPro" id="IPR052050">
    <property type="entry name" value="SecEffector_AnkRepeat"/>
</dbReference>
<dbReference type="PANTHER" id="PTHR46586:SF3">
    <property type="entry name" value="ANKYRIN REPEAT-CONTAINING PROTEIN"/>
    <property type="match status" value="1"/>
</dbReference>
<dbReference type="InterPro" id="IPR036770">
    <property type="entry name" value="Ankyrin_rpt-contain_sf"/>
</dbReference>
<evidence type="ECO:0000313" key="2">
    <source>
        <dbReference type="Proteomes" id="UP000188320"/>
    </source>
</evidence>
<gene>
    <name evidence="1" type="ORF">AX774_g2398</name>
</gene>
<dbReference type="SUPFAM" id="SSF48403">
    <property type="entry name" value="Ankyrin repeat"/>
    <property type="match status" value="1"/>
</dbReference>
<accession>A0A1R1PSV5</accession>
<protein>
    <submittedName>
        <fullName evidence="1">Putative ankyrin repeat protein</fullName>
    </submittedName>
</protein>
<sequence length="269" mass="29722">MLKKLYIHGARIIDQRLNGVNEACRNNNFEMLAFLLESGIGADLSDEWYNGVNVACTENNFTLLRYLVNNRGATLSNGYCNGVKAAAKSDNYEMVKFLVENGAKIDVFRNSGISEAVQNSNIEILEYLLTNCEPSDGRHYTSLMYKAKKTGDMSLLEYLINYSHGNSDIDQSSLIFGLQELATAVVEGNRSVLTYFLENSCCHDRELNSVLIDACNLNDIETVKLLLEHGVGFGDSQYACLFAAMNPNVDTGNDCRGEASQLVDVVMGC</sequence>
<dbReference type="EMBL" id="LSSK01000256">
    <property type="protein sequence ID" value="OMH84075.1"/>
    <property type="molecule type" value="Genomic_DNA"/>
</dbReference>
<proteinExistence type="predicted"/>
<dbReference type="Gene3D" id="1.25.40.20">
    <property type="entry name" value="Ankyrin repeat-containing domain"/>
    <property type="match status" value="2"/>
</dbReference>
<dbReference type="PANTHER" id="PTHR46586">
    <property type="entry name" value="ANKYRIN REPEAT-CONTAINING PROTEIN"/>
    <property type="match status" value="1"/>
</dbReference>
<dbReference type="Pfam" id="PF12796">
    <property type="entry name" value="Ank_2"/>
    <property type="match status" value="2"/>
</dbReference>
<dbReference type="SMART" id="SM00248">
    <property type="entry name" value="ANK"/>
    <property type="match status" value="6"/>
</dbReference>
<evidence type="ECO:0000313" key="1">
    <source>
        <dbReference type="EMBL" id="OMH84075.1"/>
    </source>
</evidence>
<reference evidence="2" key="1">
    <citation type="submission" date="2017-01" db="EMBL/GenBank/DDBJ databases">
        <authorList>
            <person name="Wang Y."/>
            <person name="White M."/>
            <person name="Kvist S."/>
            <person name="Moncalvo J.-M."/>
        </authorList>
    </citation>
    <scope>NUCLEOTIDE SEQUENCE [LARGE SCALE GENOMIC DNA]</scope>
    <source>
        <strain evidence="2">COL-18-3</strain>
    </source>
</reference>
<dbReference type="InterPro" id="IPR002110">
    <property type="entry name" value="Ankyrin_rpt"/>
</dbReference>
<dbReference type="Proteomes" id="UP000188320">
    <property type="component" value="Unassembled WGS sequence"/>
</dbReference>
<dbReference type="OrthoDB" id="194358at2759"/>
<keyword evidence="2" id="KW-1185">Reference proteome</keyword>
<name>A0A1R1PSV5_ZANCU</name>
<comment type="caution">
    <text evidence="1">The sequence shown here is derived from an EMBL/GenBank/DDBJ whole genome shotgun (WGS) entry which is preliminary data.</text>
</comment>
<dbReference type="AlphaFoldDB" id="A0A1R1PSV5"/>